<feature type="compositionally biased region" description="Polar residues" evidence="3">
    <location>
        <begin position="489"/>
        <end position="507"/>
    </location>
</feature>
<keyword evidence="6" id="KW-1185">Reference proteome</keyword>
<dbReference type="HOGENOM" id="CLU_537822_0_0_1"/>
<evidence type="ECO:0000313" key="5">
    <source>
        <dbReference type="EMBL" id="EDO33902.1"/>
    </source>
</evidence>
<dbReference type="InParanoid" id="A7SQU9"/>
<protein>
    <recommendedName>
        <fullName evidence="4">Dynamin N-terminal domain-containing protein</fullName>
    </recommendedName>
</protein>
<dbReference type="InterPro" id="IPR027417">
    <property type="entry name" value="P-loop_NTPase"/>
</dbReference>
<feature type="coiled-coil region" evidence="2">
    <location>
        <begin position="312"/>
        <end position="352"/>
    </location>
</feature>
<evidence type="ECO:0000256" key="1">
    <source>
        <dbReference type="ARBA" id="ARBA00008686"/>
    </source>
</evidence>
<dbReference type="GO" id="GO:0005737">
    <property type="term" value="C:cytoplasm"/>
    <property type="evidence" value="ECO:0007669"/>
    <property type="project" value="InterPro"/>
</dbReference>
<dbReference type="Proteomes" id="UP000001593">
    <property type="component" value="Unassembled WGS sequence"/>
</dbReference>
<accession>A7SQU9</accession>
<dbReference type="Pfam" id="PF00350">
    <property type="entry name" value="Dynamin_N"/>
    <property type="match status" value="1"/>
</dbReference>
<dbReference type="AlphaFoldDB" id="A7SQU9"/>
<keyword evidence="2" id="KW-0175">Coiled coil</keyword>
<feature type="region of interest" description="Disordered" evidence="3">
    <location>
        <begin position="402"/>
        <end position="507"/>
    </location>
</feature>
<dbReference type="InterPro" id="IPR007531">
    <property type="entry name" value="Dysbindin"/>
</dbReference>
<comment type="similarity">
    <text evidence="1">Belongs to the dysbindin family.</text>
</comment>
<evidence type="ECO:0000256" key="2">
    <source>
        <dbReference type="SAM" id="Coils"/>
    </source>
</evidence>
<feature type="compositionally biased region" description="Polar residues" evidence="3">
    <location>
        <begin position="439"/>
        <end position="479"/>
    </location>
</feature>
<dbReference type="InterPro" id="IPR045063">
    <property type="entry name" value="Dynamin_N"/>
</dbReference>
<dbReference type="EMBL" id="DS469751">
    <property type="protein sequence ID" value="EDO33902.1"/>
    <property type="molecule type" value="Genomic_DNA"/>
</dbReference>
<feature type="domain" description="Dynamin N-terminal" evidence="4">
    <location>
        <begin position="58"/>
        <end position="175"/>
    </location>
</feature>
<evidence type="ECO:0000256" key="3">
    <source>
        <dbReference type="SAM" id="MobiDB-lite"/>
    </source>
</evidence>
<dbReference type="Gene3D" id="3.40.50.300">
    <property type="entry name" value="P-loop containing nucleotide triphosphate hydrolases"/>
    <property type="match status" value="1"/>
</dbReference>
<evidence type="ECO:0000259" key="4">
    <source>
        <dbReference type="Pfam" id="PF00350"/>
    </source>
</evidence>
<dbReference type="PANTHER" id="PTHR16294:SF6">
    <property type="entry name" value="DYNAMIN N-TERMINAL DOMAIN-CONTAINING PROTEIN"/>
    <property type="match status" value="1"/>
</dbReference>
<name>A7SQU9_NEMVE</name>
<reference evidence="5 6" key="1">
    <citation type="journal article" date="2007" name="Science">
        <title>Sea anemone genome reveals ancestral eumetazoan gene repertoire and genomic organization.</title>
        <authorList>
            <person name="Putnam N.H."/>
            <person name="Srivastava M."/>
            <person name="Hellsten U."/>
            <person name="Dirks B."/>
            <person name="Chapman J."/>
            <person name="Salamov A."/>
            <person name="Terry A."/>
            <person name="Shapiro H."/>
            <person name="Lindquist E."/>
            <person name="Kapitonov V.V."/>
            <person name="Jurka J."/>
            <person name="Genikhovich G."/>
            <person name="Grigoriev I.V."/>
            <person name="Lucas S.M."/>
            <person name="Steele R.E."/>
            <person name="Finnerty J.R."/>
            <person name="Technau U."/>
            <person name="Martindale M.Q."/>
            <person name="Rokhsar D.S."/>
        </authorList>
    </citation>
    <scope>NUCLEOTIDE SEQUENCE [LARGE SCALE GENOMIC DNA]</scope>
    <source>
        <strain evidence="6">CH2 X CH6</strain>
    </source>
</reference>
<organism evidence="5 6">
    <name type="scientific">Nematostella vectensis</name>
    <name type="common">Starlet sea anemone</name>
    <dbReference type="NCBI Taxonomy" id="45351"/>
    <lineage>
        <taxon>Eukaryota</taxon>
        <taxon>Metazoa</taxon>
        <taxon>Cnidaria</taxon>
        <taxon>Anthozoa</taxon>
        <taxon>Hexacorallia</taxon>
        <taxon>Actiniaria</taxon>
        <taxon>Edwardsiidae</taxon>
        <taxon>Nematostella</taxon>
    </lineage>
</organism>
<dbReference type="PANTHER" id="PTHR16294">
    <property type="entry name" value="DYSTROBREVIN BINDING PROTEIN 1 DYSBINDIN"/>
    <property type="match status" value="1"/>
</dbReference>
<dbReference type="GO" id="GO:0009966">
    <property type="term" value="P:regulation of signal transduction"/>
    <property type="evidence" value="ECO:0000318"/>
    <property type="project" value="GO_Central"/>
</dbReference>
<proteinExistence type="inferred from homology"/>
<sequence length="507" mass="56731">MFGNFRERFQTVRHDVTQGWKSIADKAKSVNKTIVRNTTLITDELVVLEGGGGEEGKYLPVHENPCTSRIVRISYSESNFVQLVDEAGNVIQREKFKRKVPKKYAVLSDAAKESADNLSAIVEVGVEHEFLQSGIELIDSPGRCESDALDRLVDGFLEKGIVPLIVYVVDGNEDTFSEHHKLIIFPITSLPLAYVLIKPSPVIGQVARAGYQKDWVDLHEASSSCAQEAENVDQKINNALKRTTELRNVITILHGELERLPDIIKQVQDASASVDAISSQTEVLEGLLLDLEEVCENLDLERRKTGQRLNMIVMQQTKLDNLEKLKEDLEIEHELKNQKKEFLERQESVEKQKVYEDAFIEQMNYYIQFGHTEEPISTLSEAGSSLADIKLDVGTLDKELDDFLGPEDNTTDPSIPAKVADRTKHKRKKNSSLKEAKNQQKNTSSKKPIQKSSAPVPTSKATDGSSTTDDKLSMTTEETMTVDEKLINETDQSSTIADSKETQPSQD</sequence>
<gene>
    <name evidence="5" type="ORF">NEMVEDRAFT_v1g246830</name>
</gene>
<evidence type="ECO:0000313" key="6">
    <source>
        <dbReference type="Proteomes" id="UP000001593"/>
    </source>
</evidence>
<dbReference type="STRING" id="45351.A7SQU9"/>
<dbReference type="PhylomeDB" id="A7SQU9"/>